<dbReference type="Proteomes" id="UP001611251">
    <property type="component" value="Unassembled WGS sequence"/>
</dbReference>
<sequence length="143" mass="16773">MKTQPPDKNLQDKPEVVLKLAEEQVKLSKEQVVDGRVTVTRATTEHDEVINTLLRHEKVEVEHVPKAQRIEVMPEIREEDGVLIVPVVEEEIEIVRKLILREELHIRRVEQQVPFEEVVTLRKQHVKVEKEEEQPSSQSIREE</sequence>
<dbReference type="RefSeq" id="WP_397217440.1">
    <property type="nucleotide sequence ID" value="NZ_JBGFSN010000010.1"/>
</dbReference>
<feature type="domain" description="DUF2382" evidence="1">
    <location>
        <begin position="18"/>
        <end position="128"/>
    </location>
</feature>
<reference evidence="2 3" key="1">
    <citation type="submission" date="2024-08" db="EMBL/GenBank/DDBJ databases">
        <title>Pantoea ronii - a newly identified human opportunistic pathogen.</title>
        <authorList>
            <person name="Keidar-Friedman D."/>
            <person name="Sorek N."/>
            <person name="Leshin-Carmel D."/>
            <person name="Tsur A."/>
            <person name="Amsalem M."/>
            <person name="Tolkach D."/>
            <person name="Brosh-Nissimov T."/>
        </authorList>
    </citation>
    <scope>NUCLEOTIDE SEQUENCE [LARGE SCALE GENOMIC DNA]</scope>
    <source>
        <strain evidence="2 3">AA23256</strain>
    </source>
</reference>
<organism evidence="2 3">
    <name type="scientific">Pantoea osteomyelitidis</name>
    <dbReference type="NCBI Taxonomy" id="3230026"/>
    <lineage>
        <taxon>Bacteria</taxon>
        <taxon>Pseudomonadati</taxon>
        <taxon>Pseudomonadota</taxon>
        <taxon>Gammaproteobacteria</taxon>
        <taxon>Enterobacterales</taxon>
        <taxon>Erwiniaceae</taxon>
        <taxon>Pantoea</taxon>
    </lineage>
</organism>
<name>A0ABW7Q3L5_9GAMM</name>
<protein>
    <submittedName>
        <fullName evidence="2">DUF2382 domain-containing protein</fullName>
    </submittedName>
</protein>
<keyword evidence="3" id="KW-1185">Reference proteome</keyword>
<dbReference type="InterPro" id="IPR019060">
    <property type="entry name" value="DUF2382"/>
</dbReference>
<evidence type="ECO:0000259" key="1">
    <source>
        <dbReference type="Pfam" id="PF09557"/>
    </source>
</evidence>
<dbReference type="EMBL" id="JBGFSN010000010">
    <property type="protein sequence ID" value="MFH8136041.1"/>
    <property type="molecule type" value="Genomic_DNA"/>
</dbReference>
<gene>
    <name evidence="2" type="ORF">ABU178_17970</name>
</gene>
<proteinExistence type="predicted"/>
<evidence type="ECO:0000313" key="2">
    <source>
        <dbReference type="EMBL" id="MFH8136041.1"/>
    </source>
</evidence>
<accession>A0ABW7Q3L5</accession>
<evidence type="ECO:0000313" key="3">
    <source>
        <dbReference type="Proteomes" id="UP001611251"/>
    </source>
</evidence>
<comment type="caution">
    <text evidence="2">The sequence shown here is derived from an EMBL/GenBank/DDBJ whole genome shotgun (WGS) entry which is preliminary data.</text>
</comment>
<dbReference type="Pfam" id="PF09557">
    <property type="entry name" value="DUF2382"/>
    <property type="match status" value="1"/>
</dbReference>